<gene>
    <name evidence="2" type="ORF">B0H63DRAFT_294472</name>
</gene>
<protein>
    <submittedName>
        <fullName evidence="2">Uncharacterized protein</fullName>
    </submittedName>
</protein>
<keyword evidence="3" id="KW-1185">Reference proteome</keyword>
<comment type="caution">
    <text evidence="2">The sequence shown here is derived from an EMBL/GenBank/DDBJ whole genome shotgun (WGS) entry which is preliminary data.</text>
</comment>
<reference evidence="2" key="1">
    <citation type="journal article" date="2023" name="Mol. Phylogenet. Evol.">
        <title>Genome-scale phylogeny and comparative genomics of the fungal order Sordariales.</title>
        <authorList>
            <person name="Hensen N."/>
            <person name="Bonometti L."/>
            <person name="Westerberg I."/>
            <person name="Brannstrom I.O."/>
            <person name="Guillou S."/>
            <person name="Cros-Aarteil S."/>
            <person name="Calhoun S."/>
            <person name="Haridas S."/>
            <person name="Kuo A."/>
            <person name="Mondo S."/>
            <person name="Pangilinan J."/>
            <person name="Riley R."/>
            <person name="LaButti K."/>
            <person name="Andreopoulos B."/>
            <person name="Lipzen A."/>
            <person name="Chen C."/>
            <person name="Yan M."/>
            <person name="Daum C."/>
            <person name="Ng V."/>
            <person name="Clum A."/>
            <person name="Steindorff A."/>
            <person name="Ohm R.A."/>
            <person name="Martin F."/>
            <person name="Silar P."/>
            <person name="Natvig D.O."/>
            <person name="Lalanne C."/>
            <person name="Gautier V."/>
            <person name="Ament-Velasquez S.L."/>
            <person name="Kruys A."/>
            <person name="Hutchinson M.I."/>
            <person name="Powell A.J."/>
            <person name="Barry K."/>
            <person name="Miller A.N."/>
            <person name="Grigoriev I.V."/>
            <person name="Debuchy R."/>
            <person name="Gladieux P."/>
            <person name="Hiltunen Thoren M."/>
            <person name="Johannesson H."/>
        </authorList>
    </citation>
    <scope>NUCLEOTIDE SEQUENCE</scope>
    <source>
        <strain evidence="2">CBS 232.78</strain>
    </source>
</reference>
<dbReference type="EMBL" id="JAULSW010000008">
    <property type="protein sequence ID" value="KAK3372410.1"/>
    <property type="molecule type" value="Genomic_DNA"/>
</dbReference>
<accession>A0AAE0KAG8</accession>
<dbReference type="AlphaFoldDB" id="A0AAE0KAG8"/>
<sequence length="202" mass="21974">MSPLSRSTRPLPSPPLVDASDGTTLTATTKELLLLPLTSTLVGWVLYRVLHVAYHLIVETTCKILSVRRVVSAYALVSSVNRDPTLRQTTSMSLKRCFVQSMYGTSVSDQVGLANQGLAPLSLYTQSLARCESRNGSVTKGSVGELVAVTTRVENNQPRVTLNESRKPVFLDSSHATLHDPTKLLRVLCDGGCFVWVLSTSQ</sequence>
<evidence type="ECO:0000313" key="3">
    <source>
        <dbReference type="Proteomes" id="UP001285441"/>
    </source>
</evidence>
<feature type="region of interest" description="Disordered" evidence="1">
    <location>
        <begin position="1"/>
        <end position="22"/>
    </location>
</feature>
<dbReference type="Proteomes" id="UP001285441">
    <property type="component" value="Unassembled WGS sequence"/>
</dbReference>
<proteinExistence type="predicted"/>
<feature type="compositionally biased region" description="Low complexity" evidence="1">
    <location>
        <begin position="1"/>
        <end position="10"/>
    </location>
</feature>
<reference evidence="2" key="2">
    <citation type="submission" date="2023-06" db="EMBL/GenBank/DDBJ databases">
        <authorList>
            <consortium name="Lawrence Berkeley National Laboratory"/>
            <person name="Haridas S."/>
            <person name="Hensen N."/>
            <person name="Bonometti L."/>
            <person name="Westerberg I."/>
            <person name="Brannstrom I.O."/>
            <person name="Guillou S."/>
            <person name="Cros-Aarteil S."/>
            <person name="Calhoun S."/>
            <person name="Kuo A."/>
            <person name="Mondo S."/>
            <person name="Pangilinan J."/>
            <person name="Riley R."/>
            <person name="LaButti K."/>
            <person name="Andreopoulos B."/>
            <person name="Lipzen A."/>
            <person name="Chen C."/>
            <person name="Yanf M."/>
            <person name="Daum C."/>
            <person name="Ng V."/>
            <person name="Clum A."/>
            <person name="Steindorff A."/>
            <person name="Ohm R."/>
            <person name="Martin F."/>
            <person name="Silar P."/>
            <person name="Natvig D."/>
            <person name="Lalanne C."/>
            <person name="Gautier V."/>
            <person name="Ament-velasquez S.L."/>
            <person name="Kruys A."/>
            <person name="Hutchinson M.I."/>
            <person name="Powell A.J."/>
            <person name="Barry K."/>
            <person name="Miller A.N."/>
            <person name="Grigoriev I.V."/>
            <person name="Debuchy R."/>
            <person name="Gladieux P."/>
            <person name="Thoren M.H."/>
            <person name="Johannesson H."/>
        </authorList>
    </citation>
    <scope>NUCLEOTIDE SEQUENCE</scope>
    <source>
        <strain evidence="2">CBS 232.78</strain>
    </source>
</reference>
<name>A0AAE0KAG8_9PEZI</name>
<evidence type="ECO:0000256" key="1">
    <source>
        <dbReference type="SAM" id="MobiDB-lite"/>
    </source>
</evidence>
<organism evidence="2 3">
    <name type="scientific">Podospora didyma</name>
    <dbReference type="NCBI Taxonomy" id="330526"/>
    <lineage>
        <taxon>Eukaryota</taxon>
        <taxon>Fungi</taxon>
        <taxon>Dikarya</taxon>
        <taxon>Ascomycota</taxon>
        <taxon>Pezizomycotina</taxon>
        <taxon>Sordariomycetes</taxon>
        <taxon>Sordariomycetidae</taxon>
        <taxon>Sordariales</taxon>
        <taxon>Podosporaceae</taxon>
        <taxon>Podospora</taxon>
    </lineage>
</organism>
<evidence type="ECO:0000313" key="2">
    <source>
        <dbReference type="EMBL" id="KAK3372410.1"/>
    </source>
</evidence>